<dbReference type="EMBL" id="MU118583">
    <property type="protein sequence ID" value="KAF9642241.1"/>
    <property type="molecule type" value="Genomic_DNA"/>
</dbReference>
<name>A0ACB6YZD3_THEGA</name>
<evidence type="ECO:0000313" key="1">
    <source>
        <dbReference type="EMBL" id="KAF9642241.1"/>
    </source>
</evidence>
<gene>
    <name evidence="1" type="ORF">BDM02DRAFT_3133221</name>
</gene>
<protein>
    <submittedName>
        <fullName evidence="1">Uncharacterized protein</fullName>
    </submittedName>
</protein>
<accession>A0ACB6YZD3</accession>
<proteinExistence type="predicted"/>
<organism evidence="1 2">
    <name type="scientific">Thelephora ganbajun</name>
    <name type="common">Ganba fungus</name>
    <dbReference type="NCBI Taxonomy" id="370292"/>
    <lineage>
        <taxon>Eukaryota</taxon>
        <taxon>Fungi</taxon>
        <taxon>Dikarya</taxon>
        <taxon>Basidiomycota</taxon>
        <taxon>Agaricomycotina</taxon>
        <taxon>Agaricomycetes</taxon>
        <taxon>Thelephorales</taxon>
        <taxon>Thelephoraceae</taxon>
        <taxon>Thelephora</taxon>
    </lineage>
</organism>
<dbReference type="Proteomes" id="UP000886501">
    <property type="component" value="Unassembled WGS sequence"/>
</dbReference>
<comment type="caution">
    <text evidence="1">The sequence shown here is derived from an EMBL/GenBank/DDBJ whole genome shotgun (WGS) entry which is preliminary data.</text>
</comment>
<sequence length="531" mass="57619">MSTPDTAIVSKLPIRPLALRDLLKAYRQLRKKAPKTEDTAEDDLRDLGTNSPNPDSEPKKKDPILSRFLEDKDGNPVSESQKKAIFATAAAFWQYLLDNNRAPKMFCKANIEIKLKWQMLMESNFKCLRYCDSHWKVDQIWINYYPPWLKTALRKIEEEKEKLRAKREAEDAVINVDGKDDKNEDEDDNDEDNVEDVEERARVEEPENSTPPPHPAPTKITTNHARVNPLAHVRATPAIRMTPVLENDLVSAGNEPPSPGLGDSPPGASSDSLDSGAPCSVSGSSSCDSVNTPTSPAAPTSTSDSAPVSAPVLAPSTSQNDSHNASPAPTSTPDVLIDTQTSQSTSPRSPVISATASASESSTNPATSDPSPVISSNDMANSGNTTSTVPTSNTSQSSAPAKGSCKTAAKKAPQPKKMARSKQLCYEEWKKDNQDAPHNDFEKHWKGLPRSAKVVYNVLPSHFISSYVLLSRLEIYDPGQEIGVEFRTGYIHLGFRSVFSGWAVGPPGEAPGYAEGWGAGGNEGEDNLIVQ</sequence>
<evidence type="ECO:0000313" key="2">
    <source>
        <dbReference type="Proteomes" id="UP000886501"/>
    </source>
</evidence>
<reference evidence="1" key="1">
    <citation type="submission" date="2019-10" db="EMBL/GenBank/DDBJ databases">
        <authorList>
            <consortium name="DOE Joint Genome Institute"/>
            <person name="Kuo A."/>
            <person name="Miyauchi S."/>
            <person name="Kiss E."/>
            <person name="Drula E."/>
            <person name="Kohler A."/>
            <person name="Sanchez-Garcia M."/>
            <person name="Andreopoulos B."/>
            <person name="Barry K.W."/>
            <person name="Bonito G."/>
            <person name="Buee M."/>
            <person name="Carver A."/>
            <person name="Chen C."/>
            <person name="Cichocki N."/>
            <person name="Clum A."/>
            <person name="Culley D."/>
            <person name="Crous P.W."/>
            <person name="Fauchery L."/>
            <person name="Girlanda M."/>
            <person name="Hayes R."/>
            <person name="Keri Z."/>
            <person name="Labutti K."/>
            <person name="Lipzen A."/>
            <person name="Lombard V."/>
            <person name="Magnuson J."/>
            <person name="Maillard F."/>
            <person name="Morin E."/>
            <person name="Murat C."/>
            <person name="Nolan M."/>
            <person name="Ohm R."/>
            <person name="Pangilinan J."/>
            <person name="Pereira M."/>
            <person name="Perotto S."/>
            <person name="Peter M."/>
            <person name="Riley R."/>
            <person name="Sitrit Y."/>
            <person name="Stielow B."/>
            <person name="Szollosi G."/>
            <person name="Zifcakova L."/>
            <person name="Stursova M."/>
            <person name="Spatafora J.W."/>
            <person name="Tedersoo L."/>
            <person name="Vaario L.-M."/>
            <person name="Yamada A."/>
            <person name="Yan M."/>
            <person name="Wang P."/>
            <person name="Xu J."/>
            <person name="Bruns T."/>
            <person name="Baldrian P."/>
            <person name="Vilgalys R."/>
            <person name="Henrissat B."/>
            <person name="Grigoriev I.V."/>
            <person name="Hibbett D."/>
            <person name="Nagy L.G."/>
            <person name="Martin F.M."/>
        </authorList>
    </citation>
    <scope>NUCLEOTIDE SEQUENCE</scope>
    <source>
        <strain evidence="1">P2</strain>
    </source>
</reference>
<reference evidence="1" key="2">
    <citation type="journal article" date="2020" name="Nat. Commun.">
        <title>Large-scale genome sequencing of mycorrhizal fungi provides insights into the early evolution of symbiotic traits.</title>
        <authorList>
            <person name="Miyauchi S."/>
            <person name="Kiss E."/>
            <person name="Kuo A."/>
            <person name="Drula E."/>
            <person name="Kohler A."/>
            <person name="Sanchez-Garcia M."/>
            <person name="Morin E."/>
            <person name="Andreopoulos B."/>
            <person name="Barry K.W."/>
            <person name="Bonito G."/>
            <person name="Buee M."/>
            <person name="Carver A."/>
            <person name="Chen C."/>
            <person name="Cichocki N."/>
            <person name="Clum A."/>
            <person name="Culley D."/>
            <person name="Crous P.W."/>
            <person name="Fauchery L."/>
            <person name="Girlanda M."/>
            <person name="Hayes R.D."/>
            <person name="Keri Z."/>
            <person name="LaButti K."/>
            <person name="Lipzen A."/>
            <person name="Lombard V."/>
            <person name="Magnuson J."/>
            <person name="Maillard F."/>
            <person name="Murat C."/>
            <person name="Nolan M."/>
            <person name="Ohm R.A."/>
            <person name="Pangilinan J."/>
            <person name="Pereira M.F."/>
            <person name="Perotto S."/>
            <person name="Peter M."/>
            <person name="Pfister S."/>
            <person name="Riley R."/>
            <person name="Sitrit Y."/>
            <person name="Stielow J.B."/>
            <person name="Szollosi G."/>
            <person name="Zifcakova L."/>
            <person name="Stursova M."/>
            <person name="Spatafora J.W."/>
            <person name="Tedersoo L."/>
            <person name="Vaario L.M."/>
            <person name="Yamada A."/>
            <person name="Yan M."/>
            <person name="Wang P."/>
            <person name="Xu J."/>
            <person name="Bruns T."/>
            <person name="Baldrian P."/>
            <person name="Vilgalys R."/>
            <person name="Dunand C."/>
            <person name="Henrissat B."/>
            <person name="Grigoriev I.V."/>
            <person name="Hibbett D."/>
            <person name="Nagy L.G."/>
            <person name="Martin F.M."/>
        </authorList>
    </citation>
    <scope>NUCLEOTIDE SEQUENCE</scope>
    <source>
        <strain evidence="1">P2</strain>
    </source>
</reference>
<keyword evidence="2" id="KW-1185">Reference proteome</keyword>